<gene>
    <name evidence="1" type="ORF">P0Y49_19560</name>
</gene>
<dbReference type="AlphaFoldDB" id="A0AAJ6B686"/>
<protein>
    <submittedName>
        <fullName evidence="1">Gliding motility protein RemB</fullName>
    </submittedName>
</protein>
<evidence type="ECO:0000313" key="1">
    <source>
        <dbReference type="EMBL" id="WEK18975.1"/>
    </source>
</evidence>
<reference evidence="1" key="1">
    <citation type="submission" date="2023-03" db="EMBL/GenBank/DDBJ databases">
        <title>Andean soil-derived lignocellulolytic bacterial consortium as a source of novel taxa and putative plastic-active enzymes.</title>
        <authorList>
            <person name="Diaz-Garcia L."/>
            <person name="Chuvochina M."/>
            <person name="Feuerriegel G."/>
            <person name="Bunk B."/>
            <person name="Sproer C."/>
            <person name="Streit W.R."/>
            <person name="Rodriguez L.M."/>
            <person name="Overmann J."/>
            <person name="Jimenez D.J."/>
        </authorList>
    </citation>
    <scope>NUCLEOTIDE SEQUENCE</scope>
    <source>
        <strain evidence="1">MAG 3858</strain>
    </source>
</reference>
<dbReference type="EMBL" id="CP119313">
    <property type="protein sequence ID" value="WEK18975.1"/>
    <property type="molecule type" value="Genomic_DNA"/>
</dbReference>
<sequence length="515" mass="58405">MTTANCGFAQLIYQPYSYQFYQKLNKQFYDPGTNLHTSLKPYLITDSSTLRPAYDSLMNSGEDKMHKSWLGQVLFNRHLIDVKNKDYTFYMDFLPDVEIGREFKEKETTYLNTRGYQVFGTIGSNFFFYSSGYENQGKFANYENTYISKTGMVPGQAYNKGSATTDWSLVTALIAYKLNKEVTIELGEDKTFIGDGYRSVLLSDYAAAYPLLRVTANLGKHVQYMAMWAYMEDQKAVQFNSFYNNRRKWAAFHYIDWNITNRASLGFFNALIAAEADDQGKSRGFDLNYVNPLFFVSSLGPSGTIPSHTLFGFNGKYKILNQTVVYGQFLYDQAPSAVSNKGRKAWQLGARGSDLFKVNKLNYLFEFNTAAPYTYSNQFPIVNYAELNEPLAHPYGANFKEWLGILNYTIGKIDFQGQLGHARYGLNVNGINYGKDIGLSDQTGLPLLGSTTGQGLSTNLNYVEGTVGYLLNPKYNLRIEAGGLLRQEKNSLSDTKTMMITLGLRSSFRNLYHDF</sequence>
<dbReference type="Proteomes" id="UP001214530">
    <property type="component" value="Chromosome"/>
</dbReference>
<accession>A0AAJ6B686</accession>
<proteinExistence type="predicted"/>
<organism evidence="1 2">
    <name type="scientific">Candidatus Pedobacter colombiensis</name>
    <dbReference type="NCBI Taxonomy" id="3121371"/>
    <lineage>
        <taxon>Bacteria</taxon>
        <taxon>Pseudomonadati</taxon>
        <taxon>Bacteroidota</taxon>
        <taxon>Sphingobacteriia</taxon>
        <taxon>Sphingobacteriales</taxon>
        <taxon>Sphingobacteriaceae</taxon>
        <taxon>Pedobacter</taxon>
    </lineage>
</organism>
<name>A0AAJ6B686_9SPHI</name>
<evidence type="ECO:0000313" key="2">
    <source>
        <dbReference type="Proteomes" id="UP001214530"/>
    </source>
</evidence>